<organism evidence="1 2">
    <name type="scientific">Caerostris extrusa</name>
    <name type="common">Bark spider</name>
    <name type="synonym">Caerostris bankana</name>
    <dbReference type="NCBI Taxonomy" id="172846"/>
    <lineage>
        <taxon>Eukaryota</taxon>
        <taxon>Metazoa</taxon>
        <taxon>Ecdysozoa</taxon>
        <taxon>Arthropoda</taxon>
        <taxon>Chelicerata</taxon>
        <taxon>Arachnida</taxon>
        <taxon>Araneae</taxon>
        <taxon>Araneomorphae</taxon>
        <taxon>Entelegynae</taxon>
        <taxon>Araneoidea</taxon>
        <taxon>Araneidae</taxon>
        <taxon>Caerostris</taxon>
    </lineage>
</organism>
<gene>
    <name evidence="1" type="ORF">CEXT_7651</name>
</gene>
<comment type="caution">
    <text evidence="1">The sequence shown here is derived from an EMBL/GenBank/DDBJ whole genome shotgun (WGS) entry which is preliminary data.</text>
</comment>
<accession>A0AAV4XQB8</accession>
<dbReference type="EMBL" id="BPLR01000758">
    <property type="protein sequence ID" value="GIY97257.1"/>
    <property type="molecule type" value="Genomic_DNA"/>
</dbReference>
<reference evidence="1 2" key="1">
    <citation type="submission" date="2021-06" db="EMBL/GenBank/DDBJ databases">
        <title>Caerostris extrusa draft genome.</title>
        <authorList>
            <person name="Kono N."/>
            <person name="Arakawa K."/>
        </authorList>
    </citation>
    <scope>NUCLEOTIDE SEQUENCE [LARGE SCALE GENOMIC DNA]</scope>
</reference>
<dbReference type="Proteomes" id="UP001054945">
    <property type="component" value="Unassembled WGS sequence"/>
</dbReference>
<name>A0AAV4XQB8_CAEEX</name>
<proteinExistence type="predicted"/>
<dbReference type="AlphaFoldDB" id="A0AAV4XQB8"/>
<keyword evidence="2" id="KW-1185">Reference proteome</keyword>
<evidence type="ECO:0000313" key="1">
    <source>
        <dbReference type="EMBL" id="GIY97257.1"/>
    </source>
</evidence>
<evidence type="ECO:0000313" key="2">
    <source>
        <dbReference type="Proteomes" id="UP001054945"/>
    </source>
</evidence>
<protein>
    <submittedName>
        <fullName evidence="1">Uncharacterized protein</fullName>
    </submittedName>
</protein>
<sequence length="219" mass="25366">MFRITAGILGPRFMSQTLVWHQCSMDLLSALAFGPIRAVSQTQISLLAIIRSLKLTLEVWFTHLEQKPVPEALFLPWHQWSTPLFNHTANSPPFFAHLVKLSNPNKFEQWLSTFPRPEKIACIWRLLEQYTRYQLRELWNKETQISLLAIIRTRELGLEDWFTHLETKSVPKPSFYCGISGPLLYPITLQNPPLSTHLVKLSNANKFGQWLSKFPRPGS</sequence>